<dbReference type="GO" id="GO:0046872">
    <property type="term" value="F:metal ion binding"/>
    <property type="evidence" value="ECO:0007669"/>
    <property type="project" value="UniProtKB-KW"/>
</dbReference>
<dbReference type="NCBIfam" id="TIGR03692">
    <property type="entry name" value="ATP_dep_HslV"/>
    <property type="match status" value="1"/>
</dbReference>
<evidence type="ECO:0000313" key="11">
    <source>
        <dbReference type="EMBL" id="CCH48323.1"/>
    </source>
</evidence>
<keyword evidence="4 10" id="KW-0021">Allosteric enzyme</keyword>
<comment type="activity regulation">
    <text evidence="10">Allosterically activated by HslU binding.</text>
</comment>
<dbReference type="Gene3D" id="3.60.20.10">
    <property type="entry name" value="Glutamine Phosphoribosylpyrophosphate, subunit 1, domain 1"/>
    <property type="match status" value="1"/>
</dbReference>
<keyword evidence="3 10" id="KW-0963">Cytoplasm</keyword>
<dbReference type="PIRSF" id="PIRSF039093">
    <property type="entry name" value="HslV"/>
    <property type="match status" value="1"/>
</dbReference>
<dbReference type="EMBL" id="FO203427">
    <property type="protein sequence ID" value="CCH48323.1"/>
    <property type="molecule type" value="Genomic_DNA"/>
</dbReference>
<sequence length="179" mass="19266">MELRGTTIIAVKDDLGTAVAGDGQVTFGQSIAMKHTARKVRRIYKDKVTVGFAGATADAFTLSERFESKLETYSGNLIRAAVELAKDWRTDKYLRKLEAMLLAADGEHILIITGNGDVIEPDDGVAAIGSGGAYATAAARALQRNTEMPAKDIARKAMEIAAEICVYTNSNIILETQDK</sequence>
<comment type="function">
    <text evidence="10">Protease subunit of a proteasome-like degradation complex believed to be a general protein degrading machinery.</text>
</comment>
<evidence type="ECO:0000256" key="1">
    <source>
        <dbReference type="ARBA" id="ARBA00004496"/>
    </source>
</evidence>
<dbReference type="Pfam" id="PF00227">
    <property type="entry name" value="Proteasome"/>
    <property type="match status" value="1"/>
</dbReference>
<dbReference type="InterPro" id="IPR023333">
    <property type="entry name" value="Proteasome_suB-type"/>
</dbReference>
<dbReference type="STRING" id="1322246.BN4_11086"/>
<dbReference type="AlphaFoldDB" id="M1WVC4"/>
<dbReference type="eggNOG" id="COG5405">
    <property type="taxonomic scope" value="Bacteria"/>
</dbReference>
<reference evidence="12" key="2">
    <citation type="journal article" date="2013" name="Stand. Genomic Sci.">
        <title>Complete genome sequence of Desulfocapsa sulfexigens, a marine deltaproteobacterium specialized in disproportionating inorganic sulfur compounds.</title>
        <authorList>
            <person name="Finster K.W."/>
            <person name="Kjeldsen K.U."/>
            <person name="Kube M."/>
            <person name="Reinhardt R."/>
            <person name="Mussmann M."/>
            <person name="Amann R."/>
            <person name="Schreiber L."/>
        </authorList>
    </citation>
    <scope>NUCLEOTIDE SEQUENCE [LARGE SCALE GENOMIC DNA]</scope>
    <source>
        <strain evidence="12">DSM 10523 / SB164P1</strain>
    </source>
</reference>
<evidence type="ECO:0000256" key="2">
    <source>
        <dbReference type="ARBA" id="ARBA00006053"/>
    </source>
</evidence>
<reference evidence="11 12" key="1">
    <citation type="journal article" date="2013" name="PLoS ONE">
        <title>The first genomic and proteomic characterization of a deep-sea sulfate reducer: insights into the piezophilic lifestyle of Desulfovibrio piezophilus.</title>
        <authorList>
            <person name="Pradel N."/>
            <person name="Ji B."/>
            <person name="Gimenez G."/>
            <person name="Talla E."/>
            <person name="Lenoble P."/>
            <person name="Garel M."/>
            <person name="Tamburini C."/>
            <person name="Fourquet P."/>
            <person name="Lebrun R."/>
            <person name="Bertin P."/>
            <person name="Denis Y."/>
            <person name="Pophillat M."/>
            <person name="Barbe V."/>
            <person name="Ollivier B."/>
            <person name="Dolla A."/>
        </authorList>
    </citation>
    <scope>NUCLEOTIDE SEQUENCE [LARGE SCALE GENOMIC DNA]</scope>
    <source>
        <strain evidence="12">DSM 10523 / SB164P1</strain>
    </source>
</reference>
<dbReference type="Proteomes" id="UP000011724">
    <property type="component" value="Chromosome"/>
</dbReference>
<keyword evidence="12" id="KW-1185">Reference proteome</keyword>
<comment type="catalytic activity">
    <reaction evidence="10">
        <text>ATP-dependent cleavage of peptide bonds with broad specificity.</text>
        <dbReference type="EC" id="3.4.25.2"/>
    </reaction>
</comment>
<keyword evidence="7 10" id="KW-0479">Metal-binding</keyword>
<feature type="binding site" evidence="10">
    <location>
        <position position="168"/>
    </location>
    <ligand>
        <name>Na(+)</name>
        <dbReference type="ChEBI" id="CHEBI:29101"/>
    </ligand>
</feature>
<dbReference type="CDD" id="cd01913">
    <property type="entry name" value="protease_HslV"/>
    <property type="match status" value="1"/>
</dbReference>
<comment type="subunit">
    <text evidence="10">A double ring-shaped homohexamer of HslV is capped on each side by a ring-shaped HslU homohexamer. The assembly of the HslU/HslV complex is dependent on binding of ATP.</text>
</comment>
<dbReference type="SUPFAM" id="SSF56235">
    <property type="entry name" value="N-terminal nucleophile aminohydrolases (Ntn hydrolases)"/>
    <property type="match status" value="1"/>
</dbReference>
<dbReference type="InterPro" id="IPR029055">
    <property type="entry name" value="Ntn_hydrolases_N"/>
</dbReference>
<comment type="similarity">
    <text evidence="2 10">Belongs to the peptidase T1B family. HslV subfamily.</text>
</comment>
<comment type="subcellular location">
    <subcellularLocation>
        <location evidence="1 10">Cytoplasm</location>
    </subcellularLocation>
</comment>
<accession>M1WVC4</accession>
<dbReference type="PANTHER" id="PTHR32194">
    <property type="entry name" value="METALLOPROTEASE TLDD"/>
    <property type="match status" value="1"/>
</dbReference>
<name>M1WVC4_PSEP2</name>
<dbReference type="PATRIC" id="fig|879567.3.peg.1123"/>
<dbReference type="NCBIfam" id="NF003964">
    <property type="entry name" value="PRK05456.1"/>
    <property type="match status" value="1"/>
</dbReference>
<feature type="active site" evidence="10">
    <location>
        <position position="6"/>
    </location>
</feature>
<dbReference type="InterPro" id="IPR001353">
    <property type="entry name" value="Proteasome_sua/b"/>
</dbReference>
<dbReference type="RefSeq" id="WP_015414373.1">
    <property type="nucleotide sequence ID" value="NC_020409.1"/>
</dbReference>
<dbReference type="EC" id="3.4.25.2" evidence="10"/>
<protein>
    <recommendedName>
        <fullName evidence="10">ATP-dependent protease subunit HslV</fullName>
        <ecNumber evidence="10">3.4.25.2</ecNumber>
    </recommendedName>
</protein>
<feature type="binding site" evidence="10">
    <location>
        <position position="162"/>
    </location>
    <ligand>
        <name>Na(+)</name>
        <dbReference type="ChEBI" id="CHEBI:29101"/>
    </ligand>
</feature>
<dbReference type="GO" id="GO:0004298">
    <property type="term" value="F:threonine-type endopeptidase activity"/>
    <property type="evidence" value="ECO:0007669"/>
    <property type="project" value="UniProtKB-KW"/>
</dbReference>
<keyword evidence="8 10" id="KW-0378">Hydrolase</keyword>
<keyword evidence="6 10" id="KW-0888">Threonine protease</keyword>
<evidence type="ECO:0000256" key="10">
    <source>
        <dbReference type="HAMAP-Rule" id="MF_00248"/>
    </source>
</evidence>
<evidence type="ECO:0000256" key="4">
    <source>
        <dbReference type="ARBA" id="ARBA00022533"/>
    </source>
</evidence>
<feature type="binding site" evidence="10">
    <location>
        <position position="165"/>
    </location>
    <ligand>
        <name>Na(+)</name>
        <dbReference type="ChEBI" id="CHEBI:29101"/>
    </ligand>
</feature>
<dbReference type="PANTHER" id="PTHR32194:SF0">
    <property type="entry name" value="ATP-DEPENDENT PROTEASE SUBUNIT HSLV"/>
    <property type="match status" value="1"/>
</dbReference>
<dbReference type="GO" id="GO:0009376">
    <property type="term" value="C:HslUV protease complex"/>
    <property type="evidence" value="ECO:0007669"/>
    <property type="project" value="UniProtKB-UniRule"/>
</dbReference>
<dbReference type="PROSITE" id="PS51476">
    <property type="entry name" value="PROTEASOME_BETA_2"/>
    <property type="match status" value="1"/>
</dbReference>
<dbReference type="KEGG" id="dpi:BN4_11086"/>
<dbReference type="InterPro" id="IPR022281">
    <property type="entry name" value="ATP-dep_Prtase_HsIV_su"/>
</dbReference>
<evidence type="ECO:0000256" key="3">
    <source>
        <dbReference type="ARBA" id="ARBA00022490"/>
    </source>
</evidence>
<keyword evidence="5 10" id="KW-0645">Protease</keyword>
<gene>
    <name evidence="10 11" type="primary">hslV</name>
    <name evidence="11" type="ordered locus">BN4_11086</name>
</gene>
<dbReference type="GO" id="GO:0005839">
    <property type="term" value="C:proteasome core complex"/>
    <property type="evidence" value="ECO:0007669"/>
    <property type="project" value="InterPro"/>
</dbReference>
<proteinExistence type="inferred from homology"/>
<evidence type="ECO:0000256" key="7">
    <source>
        <dbReference type="ARBA" id="ARBA00022723"/>
    </source>
</evidence>
<keyword evidence="9 10" id="KW-0915">Sodium</keyword>
<evidence type="ECO:0000313" key="12">
    <source>
        <dbReference type="Proteomes" id="UP000011724"/>
    </source>
</evidence>
<dbReference type="HOGENOM" id="CLU_093872_1_0_7"/>
<dbReference type="BioCyc" id="DPIE1322246:BN4_RS05485-MONOMER"/>
<dbReference type="GO" id="GO:0051603">
    <property type="term" value="P:proteolysis involved in protein catabolic process"/>
    <property type="evidence" value="ECO:0007669"/>
    <property type="project" value="InterPro"/>
</dbReference>
<evidence type="ECO:0000256" key="6">
    <source>
        <dbReference type="ARBA" id="ARBA00022698"/>
    </source>
</evidence>
<evidence type="ECO:0000256" key="9">
    <source>
        <dbReference type="ARBA" id="ARBA00023053"/>
    </source>
</evidence>
<evidence type="ECO:0000256" key="5">
    <source>
        <dbReference type="ARBA" id="ARBA00022670"/>
    </source>
</evidence>
<dbReference type="OrthoDB" id="9804884at2"/>
<organism evidence="11 12">
    <name type="scientific">Pseudodesulfovibrio piezophilus (strain DSM 21447 / JCM 15486 / C1TLV30)</name>
    <name type="common">Desulfovibrio piezophilus</name>
    <dbReference type="NCBI Taxonomy" id="1322246"/>
    <lineage>
        <taxon>Bacteria</taxon>
        <taxon>Pseudomonadati</taxon>
        <taxon>Thermodesulfobacteriota</taxon>
        <taxon>Desulfovibrionia</taxon>
        <taxon>Desulfovibrionales</taxon>
        <taxon>Desulfovibrionaceae</taxon>
    </lineage>
</organism>
<evidence type="ECO:0000256" key="8">
    <source>
        <dbReference type="ARBA" id="ARBA00022801"/>
    </source>
</evidence>
<dbReference type="HAMAP" id="MF_00248">
    <property type="entry name" value="HslV"/>
    <property type="match status" value="1"/>
</dbReference>